<accession>A0ABP0TDW2</accession>
<evidence type="ECO:0000313" key="2">
    <source>
        <dbReference type="EMBL" id="CAK9194142.1"/>
    </source>
</evidence>
<sequence>MVGGGNRKDDGLPAISSTNIFAALESRRRKSNKKKSLEREKSSSNKNNKNSNEDSSGRESCLSSKGKLHFASRYKGDDPFCHLHEQDLAGQMLRVIFESAFFLSEFLMLFSSLVSYHGYDPCMVISQASLSGGRSFCNLQETEGEEEGEGEEEAEDDVEDAEVETDAAHDVDNAPAKSKTSLPVVFREPEWQLSKK</sequence>
<protein>
    <submittedName>
        <fullName evidence="2">Uncharacterized protein</fullName>
    </submittedName>
</protein>
<evidence type="ECO:0000313" key="3">
    <source>
        <dbReference type="Proteomes" id="UP001497512"/>
    </source>
</evidence>
<feature type="region of interest" description="Disordered" evidence="1">
    <location>
        <begin position="25"/>
        <end position="61"/>
    </location>
</feature>
<keyword evidence="3" id="KW-1185">Reference proteome</keyword>
<dbReference type="Proteomes" id="UP001497512">
    <property type="component" value="Chromosome 10"/>
</dbReference>
<reference evidence="2" key="1">
    <citation type="submission" date="2024-02" db="EMBL/GenBank/DDBJ databases">
        <authorList>
            <consortium name="ELIXIR-Norway"/>
            <consortium name="Elixir Norway"/>
        </authorList>
    </citation>
    <scope>NUCLEOTIDE SEQUENCE</scope>
</reference>
<evidence type="ECO:0000256" key="1">
    <source>
        <dbReference type="SAM" id="MobiDB-lite"/>
    </source>
</evidence>
<name>A0ABP0TDW2_9BRYO</name>
<feature type="region of interest" description="Disordered" evidence="1">
    <location>
        <begin position="141"/>
        <end position="181"/>
    </location>
</feature>
<feature type="compositionally biased region" description="Acidic residues" evidence="1">
    <location>
        <begin position="142"/>
        <end position="165"/>
    </location>
</feature>
<organism evidence="2 3">
    <name type="scientific">Sphagnum troendelagicum</name>
    <dbReference type="NCBI Taxonomy" id="128251"/>
    <lineage>
        <taxon>Eukaryota</taxon>
        <taxon>Viridiplantae</taxon>
        <taxon>Streptophyta</taxon>
        <taxon>Embryophyta</taxon>
        <taxon>Bryophyta</taxon>
        <taxon>Sphagnophytina</taxon>
        <taxon>Sphagnopsida</taxon>
        <taxon>Sphagnales</taxon>
        <taxon>Sphagnaceae</taxon>
        <taxon>Sphagnum</taxon>
    </lineage>
</organism>
<gene>
    <name evidence="2" type="ORF">CSSPTR1EN2_LOCUS2378</name>
</gene>
<dbReference type="EMBL" id="OZ019902">
    <property type="protein sequence ID" value="CAK9194142.1"/>
    <property type="molecule type" value="Genomic_DNA"/>
</dbReference>
<proteinExistence type="predicted"/>